<dbReference type="GO" id="GO:0004866">
    <property type="term" value="F:endopeptidase inhibitor activity"/>
    <property type="evidence" value="ECO:0007669"/>
    <property type="project" value="TreeGrafter"/>
</dbReference>
<dbReference type="FunFam" id="3.30.70.80:FF:000005">
    <property type="entry name" value="Proteinase inhibitor I2B"/>
    <property type="match status" value="1"/>
</dbReference>
<organism evidence="3 4">
    <name type="scientific">Glonium stellatum</name>
    <dbReference type="NCBI Taxonomy" id="574774"/>
    <lineage>
        <taxon>Eukaryota</taxon>
        <taxon>Fungi</taxon>
        <taxon>Dikarya</taxon>
        <taxon>Ascomycota</taxon>
        <taxon>Pezizomycotina</taxon>
        <taxon>Dothideomycetes</taxon>
        <taxon>Pleosporomycetidae</taxon>
        <taxon>Gloniales</taxon>
        <taxon>Gloniaceae</taxon>
        <taxon>Glonium</taxon>
    </lineage>
</organism>
<proteinExistence type="inferred from homology"/>
<sequence length="70" mass="7671">MPTYNVTLKQGATDDDLQKAKKEVTDQGGKIVNEFKLVKGFTAEFPEDSVHALKSNDQITVEADSVVTTQ</sequence>
<dbReference type="GO" id="GO:0042144">
    <property type="term" value="P:vacuole fusion, non-autophagic"/>
    <property type="evidence" value="ECO:0007669"/>
    <property type="project" value="TreeGrafter"/>
</dbReference>
<dbReference type="PANTHER" id="PTHR28288">
    <property type="entry name" value="PROTEASE B INHIBITOR 2"/>
    <property type="match status" value="1"/>
</dbReference>
<dbReference type="PANTHER" id="PTHR28288:SF2">
    <property type="entry name" value="PROTEASE B INHIBITOR 2"/>
    <property type="match status" value="1"/>
</dbReference>
<gene>
    <name evidence="3" type="ORF">AOQ84DRAFT_390585</name>
</gene>
<dbReference type="Pfam" id="PF05922">
    <property type="entry name" value="Inhibitor_I9"/>
    <property type="match status" value="1"/>
</dbReference>
<evidence type="ECO:0000313" key="4">
    <source>
        <dbReference type="Proteomes" id="UP000250140"/>
    </source>
</evidence>
<keyword evidence="4" id="KW-1185">Reference proteome</keyword>
<protein>
    <recommendedName>
        <fullName evidence="2">Inhibitor I9 domain-containing protein</fullName>
    </recommendedName>
</protein>
<dbReference type="InterPro" id="IPR037045">
    <property type="entry name" value="S8pro/Inhibitor_I9_sf"/>
</dbReference>
<reference evidence="3 4" key="1">
    <citation type="journal article" date="2016" name="Nat. Commun.">
        <title>Ectomycorrhizal ecology is imprinted in the genome of the dominant symbiotic fungus Cenococcum geophilum.</title>
        <authorList>
            <consortium name="DOE Joint Genome Institute"/>
            <person name="Peter M."/>
            <person name="Kohler A."/>
            <person name="Ohm R.A."/>
            <person name="Kuo A."/>
            <person name="Krutzmann J."/>
            <person name="Morin E."/>
            <person name="Arend M."/>
            <person name="Barry K.W."/>
            <person name="Binder M."/>
            <person name="Choi C."/>
            <person name="Clum A."/>
            <person name="Copeland A."/>
            <person name="Grisel N."/>
            <person name="Haridas S."/>
            <person name="Kipfer T."/>
            <person name="LaButti K."/>
            <person name="Lindquist E."/>
            <person name="Lipzen A."/>
            <person name="Maire R."/>
            <person name="Meier B."/>
            <person name="Mihaltcheva S."/>
            <person name="Molinier V."/>
            <person name="Murat C."/>
            <person name="Poggeler S."/>
            <person name="Quandt C.A."/>
            <person name="Sperisen C."/>
            <person name="Tritt A."/>
            <person name="Tisserant E."/>
            <person name="Crous P.W."/>
            <person name="Henrissat B."/>
            <person name="Nehls U."/>
            <person name="Egli S."/>
            <person name="Spatafora J.W."/>
            <person name="Grigoriev I.V."/>
            <person name="Martin F.M."/>
        </authorList>
    </citation>
    <scope>NUCLEOTIDE SEQUENCE [LARGE SCALE GENOMIC DNA]</scope>
    <source>
        <strain evidence="3 4">CBS 207.34</strain>
    </source>
</reference>
<evidence type="ECO:0000259" key="2">
    <source>
        <dbReference type="Pfam" id="PF05922"/>
    </source>
</evidence>
<evidence type="ECO:0000313" key="3">
    <source>
        <dbReference type="EMBL" id="OCL05859.1"/>
    </source>
</evidence>
<comment type="similarity">
    <text evidence="1">Belongs to the protease inhibitor I9 family.</text>
</comment>
<name>A0A8E2EVY5_9PEZI</name>
<dbReference type="Proteomes" id="UP000250140">
    <property type="component" value="Unassembled WGS sequence"/>
</dbReference>
<dbReference type="SUPFAM" id="SSF54897">
    <property type="entry name" value="Protease propeptides/inhibitors"/>
    <property type="match status" value="1"/>
</dbReference>
<evidence type="ECO:0000256" key="1">
    <source>
        <dbReference type="ARBA" id="ARBA00038069"/>
    </source>
</evidence>
<accession>A0A8E2EVY5</accession>
<dbReference type="AlphaFoldDB" id="A0A8E2EVY5"/>
<dbReference type="EMBL" id="KV750190">
    <property type="protein sequence ID" value="OCL05859.1"/>
    <property type="molecule type" value="Genomic_DNA"/>
</dbReference>
<dbReference type="InterPro" id="IPR052471">
    <property type="entry name" value="PBI_I9"/>
</dbReference>
<dbReference type="Gene3D" id="3.30.70.80">
    <property type="entry name" value="Peptidase S8 propeptide/proteinase inhibitor I9"/>
    <property type="match status" value="1"/>
</dbReference>
<dbReference type="InterPro" id="IPR010259">
    <property type="entry name" value="S8pro/Inhibitor_I9"/>
</dbReference>
<feature type="domain" description="Inhibitor I9" evidence="2">
    <location>
        <begin position="17"/>
        <end position="69"/>
    </location>
</feature>
<dbReference type="OrthoDB" id="5518345at2759"/>